<evidence type="ECO:0000256" key="1">
    <source>
        <dbReference type="ARBA" id="ARBA00004123"/>
    </source>
</evidence>
<dbReference type="InterPro" id="IPR019024">
    <property type="entry name" value="RNase_H2_suB_wHTH"/>
</dbReference>
<comment type="function">
    <text evidence="4">Non catalytic subunit of RNase H2, an endonuclease that specifically degrades the RNA of RNA:DNA hybrids. Participates in DNA replication, possibly by mediating the removal of lagging-strand Okazaki fragment RNA primers during DNA replication. Mediates the excision of single ribonucleotides from DNA:RNA duplexes.</text>
</comment>
<dbReference type="GO" id="GO:0032299">
    <property type="term" value="C:ribonuclease H2 complex"/>
    <property type="evidence" value="ECO:0007669"/>
    <property type="project" value="InterPro"/>
</dbReference>
<name>A0AAW1M892_SAPOF</name>
<dbReference type="Gene3D" id="2.20.25.530">
    <property type="match status" value="1"/>
</dbReference>
<keyword evidence="10" id="KW-1185">Reference proteome</keyword>
<dbReference type="Pfam" id="PF09468">
    <property type="entry name" value="RNase_H2-Ydr279"/>
    <property type="match status" value="1"/>
</dbReference>
<dbReference type="Pfam" id="PF17745">
    <property type="entry name" value="Ydr279_N"/>
    <property type="match status" value="1"/>
</dbReference>
<feature type="domain" description="Ribonuclease H2 subunit B wHTH" evidence="7">
    <location>
        <begin position="85"/>
        <end position="168"/>
    </location>
</feature>
<dbReference type="GO" id="GO:0005654">
    <property type="term" value="C:nucleoplasm"/>
    <property type="evidence" value="ECO:0007669"/>
    <property type="project" value="TreeGrafter"/>
</dbReference>
<dbReference type="PANTHER" id="PTHR13383">
    <property type="entry name" value="RIBONUCLEASE H2 SUBUNIT B"/>
    <property type="match status" value="1"/>
</dbReference>
<feature type="compositionally biased region" description="Polar residues" evidence="6">
    <location>
        <begin position="222"/>
        <end position="238"/>
    </location>
</feature>
<comment type="subcellular location">
    <subcellularLocation>
        <location evidence="1">Nucleus</location>
    </subcellularLocation>
</comment>
<evidence type="ECO:0000313" key="9">
    <source>
        <dbReference type="EMBL" id="KAK9741674.1"/>
    </source>
</evidence>
<dbReference type="AlphaFoldDB" id="A0AAW1M892"/>
<evidence type="ECO:0000256" key="2">
    <source>
        <dbReference type="ARBA" id="ARBA00019062"/>
    </source>
</evidence>
<gene>
    <name evidence="9" type="ORF">RND81_03G121400</name>
</gene>
<dbReference type="InterPro" id="IPR041195">
    <property type="entry name" value="Rnh202_N"/>
</dbReference>
<accession>A0AAW1M892</accession>
<dbReference type="EMBL" id="JBDFQZ010000003">
    <property type="protein sequence ID" value="KAK9741674.1"/>
    <property type="molecule type" value="Genomic_DNA"/>
</dbReference>
<protein>
    <recommendedName>
        <fullName evidence="2">Ribonuclease H2 subunit B</fullName>
    </recommendedName>
    <alternativeName>
        <fullName evidence="5">Ribonuclease HI subunit B</fullName>
    </alternativeName>
</protein>
<dbReference type="CDD" id="cd09270">
    <property type="entry name" value="RNase_H2-B"/>
    <property type="match status" value="1"/>
</dbReference>
<sequence>MGWWQNADGEIRVLIAPDTGVSERGAGHLLSLRHPKSGNATSYLFIDDGLQELQWFKQSYGSWFLGDYVCEDGSIYTSTPVDPVFIMLPIFEDARMKKGQDPGKFRQLDEIMYIDGYPAYQHLLAIAEKSMSVVCEVKEIGSTKFFRLDDSKVLAWLCVKVERLKQTLLALDKNYAAQDEKRTLAEVVLILGEYLRDEPWMELLCNYLRLDLKELTTKVGDQYSSTPDTVPQSFNQENGAAKSSDKKVGKTGRQAKKLKPDTNSHSIKDMFTRATRSRSKPT</sequence>
<reference evidence="9" key="1">
    <citation type="submission" date="2024-03" db="EMBL/GenBank/DDBJ databases">
        <title>WGS assembly of Saponaria officinalis var. Norfolk2.</title>
        <authorList>
            <person name="Jenkins J."/>
            <person name="Shu S."/>
            <person name="Grimwood J."/>
            <person name="Barry K."/>
            <person name="Goodstein D."/>
            <person name="Schmutz J."/>
            <person name="Leebens-Mack J."/>
            <person name="Osbourn A."/>
        </authorList>
    </citation>
    <scope>NUCLEOTIDE SEQUENCE [LARGE SCALE GENOMIC DNA]</scope>
    <source>
        <strain evidence="9">JIC</strain>
    </source>
</reference>
<evidence type="ECO:0000256" key="5">
    <source>
        <dbReference type="ARBA" id="ARBA00033464"/>
    </source>
</evidence>
<evidence type="ECO:0000256" key="3">
    <source>
        <dbReference type="ARBA" id="ARBA00023242"/>
    </source>
</evidence>
<feature type="domain" description="Rnh202 triple barrel" evidence="8">
    <location>
        <begin position="28"/>
        <end position="82"/>
    </location>
</feature>
<evidence type="ECO:0000259" key="7">
    <source>
        <dbReference type="Pfam" id="PF09468"/>
    </source>
</evidence>
<evidence type="ECO:0000256" key="4">
    <source>
        <dbReference type="ARBA" id="ARBA00024778"/>
    </source>
</evidence>
<evidence type="ECO:0000259" key="8">
    <source>
        <dbReference type="Pfam" id="PF17745"/>
    </source>
</evidence>
<evidence type="ECO:0000256" key="6">
    <source>
        <dbReference type="SAM" id="MobiDB-lite"/>
    </source>
</evidence>
<evidence type="ECO:0000313" key="10">
    <source>
        <dbReference type="Proteomes" id="UP001443914"/>
    </source>
</evidence>
<feature type="compositionally biased region" description="Basic and acidic residues" evidence="6">
    <location>
        <begin position="258"/>
        <end position="271"/>
    </location>
</feature>
<organism evidence="9 10">
    <name type="scientific">Saponaria officinalis</name>
    <name type="common">Common soapwort</name>
    <name type="synonym">Lychnis saponaria</name>
    <dbReference type="NCBI Taxonomy" id="3572"/>
    <lineage>
        <taxon>Eukaryota</taxon>
        <taxon>Viridiplantae</taxon>
        <taxon>Streptophyta</taxon>
        <taxon>Embryophyta</taxon>
        <taxon>Tracheophyta</taxon>
        <taxon>Spermatophyta</taxon>
        <taxon>Magnoliopsida</taxon>
        <taxon>eudicotyledons</taxon>
        <taxon>Gunneridae</taxon>
        <taxon>Pentapetalae</taxon>
        <taxon>Caryophyllales</taxon>
        <taxon>Caryophyllaceae</taxon>
        <taxon>Caryophylleae</taxon>
        <taxon>Saponaria</taxon>
    </lineage>
</organism>
<dbReference type="InterPro" id="IPR040456">
    <property type="entry name" value="RNase_H2_suB"/>
</dbReference>
<dbReference type="Proteomes" id="UP001443914">
    <property type="component" value="Unassembled WGS sequence"/>
</dbReference>
<comment type="caution">
    <text evidence="9">The sequence shown here is derived from an EMBL/GenBank/DDBJ whole genome shotgun (WGS) entry which is preliminary data.</text>
</comment>
<dbReference type="Gene3D" id="1.10.20.120">
    <property type="match status" value="1"/>
</dbReference>
<proteinExistence type="predicted"/>
<dbReference type="PANTHER" id="PTHR13383:SF11">
    <property type="entry name" value="RIBONUCLEASE H2 SUBUNIT B"/>
    <property type="match status" value="1"/>
</dbReference>
<keyword evidence="3" id="KW-0539">Nucleus</keyword>
<feature type="region of interest" description="Disordered" evidence="6">
    <location>
        <begin position="222"/>
        <end position="282"/>
    </location>
</feature>
<dbReference type="FunFam" id="2.20.25.530:FF:000002">
    <property type="entry name" value="Ribonuclease H2 subunit B"/>
    <property type="match status" value="1"/>
</dbReference>
<dbReference type="GO" id="GO:0006401">
    <property type="term" value="P:RNA catabolic process"/>
    <property type="evidence" value="ECO:0007669"/>
    <property type="project" value="TreeGrafter"/>
</dbReference>